<dbReference type="AlphaFoldDB" id="A0A8J8BDU8"/>
<dbReference type="RefSeq" id="WP_211470002.1">
    <property type="nucleotide sequence ID" value="NZ_JAGSXH010000094.1"/>
</dbReference>
<protein>
    <submittedName>
        <fullName evidence="1">Uncharacterized protein</fullName>
    </submittedName>
</protein>
<comment type="caution">
    <text evidence="1">The sequence shown here is derived from an EMBL/GenBank/DDBJ whole genome shotgun (WGS) entry which is preliminary data.</text>
</comment>
<gene>
    <name evidence="1" type="ORF">KGA66_21535</name>
</gene>
<evidence type="ECO:0000313" key="1">
    <source>
        <dbReference type="EMBL" id="MBS2965648.1"/>
    </source>
</evidence>
<name>A0A8J8BDU8_9ACTN</name>
<organism evidence="1 2">
    <name type="scientific">Actinocrinis puniceicyclus</name>
    <dbReference type="NCBI Taxonomy" id="977794"/>
    <lineage>
        <taxon>Bacteria</taxon>
        <taxon>Bacillati</taxon>
        <taxon>Actinomycetota</taxon>
        <taxon>Actinomycetes</taxon>
        <taxon>Catenulisporales</taxon>
        <taxon>Actinospicaceae</taxon>
        <taxon>Actinocrinis</taxon>
    </lineage>
</organism>
<sequence>MFGGLDFPDEFFNRRYAVGLLRTYLEQDKDGYCFSGTAFDTYPAPAGTENQITDSDLVAIAMLGIRVTGHEALWITRYHAADIQQLLTRIPAQARIDGQTSGDLLQPDDAAWKLWALLRDVHDRTKSVRLGPVAAGKLLARKRPELIPIADSRTARVLNRPQPGADKRWWEDVRSASLDPKPAADGLPLWSFLASLRDEAGASHLTILRVLDILVWMHGASTDPRGEPPKP</sequence>
<accession>A0A8J8BDU8</accession>
<keyword evidence="2" id="KW-1185">Reference proteome</keyword>
<reference evidence="1" key="1">
    <citation type="submission" date="2021-04" db="EMBL/GenBank/DDBJ databases">
        <title>Genome based classification of Actinospica acidithermotolerans sp. nov., an actinobacterium isolated from an Indonesian hot spring.</title>
        <authorList>
            <person name="Kusuma A.B."/>
            <person name="Putra K.E."/>
            <person name="Nafisah S."/>
            <person name="Loh J."/>
            <person name="Nouioui I."/>
            <person name="Goodfellow M."/>
        </authorList>
    </citation>
    <scope>NUCLEOTIDE SEQUENCE</scope>
    <source>
        <strain evidence="1">DSM 45618</strain>
    </source>
</reference>
<dbReference type="InterPro" id="IPR046275">
    <property type="entry name" value="DUF6308"/>
</dbReference>
<proteinExistence type="predicted"/>
<dbReference type="Pfam" id="PF19827">
    <property type="entry name" value="DUF6308"/>
    <property type="match status" value="1"/>
</dbReference>
<evidence type="ECO:0000313" key="2">
    <source>
        <dbReference type="Proteomes" id="UP000677913"/>
    </source>
</evidence>
<dbReference type="Proteomes" id="UP000677913">
    <property type="component" value="Unassembled WGS sequence"/>
</dbReference>
<dbReference type="EMBL" id="JAGSXH010000094">
    <property type="protein sequence ID" value="MBS2965648.1"/>
    <property type="molecule type" value="Genomic_DNA"/>
</dbReference>